<dbReference type="EC" id="3.5.1.54" evidence="3"/>
<dbReference type="Gene3D" id="1.20.58.1700">
    <property type="match status" value="1"/>
</dbReference>
<dbReference type="RefSeq" id="WP_200356321.1">
    <property type="nucleotide sequence ID" value="NZ_JAENIL010000026.1"/>
</dbReference>
<evidence type="ECO:0000259" key="1">
    <source>
        <dbReference type="Pfam" id="PF01425"/>
    </source>
</evidence>
<dbReference type="Pfam" id="PF01425">
    <property type="entry name" value="Amidase"/>
    <property type="match status" value="1"/>
</dbReference>
<dbReference type="NCBIfam" id="NF006043">
    <property type="entry name" value="PRK08186.1"/>
    <property type="match status" value="1"/>
</dbReference>
<dbReference type="InterPro" id="IPR000120">
    <property type="entry name" value="Amidase"/>
</dbReference>
<keyword evidence="3" id="KW-0378">Hydrolase</keyword>
<accession>A0A934VRY8</accession>
<organism evidence="3 4">
    <name type="scientific">Pelagicoccus mobilis</name>
    <dbReference type="NCBI Taxonomy" id="415221"/>
    <lineage>
        <taxon>Bacteria</taxon>
        <taxon>Pseudomonadati</taxon>
        <taxon>Verrucomicrobiota</taxon>
        <taxon>Opitutia</taxon>
        <taxon>Puniceicoccales</taxon>
        <taxon>Pelagicoccaceae</taxon>
        <taxon>Pelagicoccus</taxon>
    </lineage>
</organism>
<sequence length="597" mass="64035">MTLSFDITTLRQGYLAGSFKPSDIITEVLSRIESGDSKIWISVDTKERLLAQAAELETKDPATLPLYGIPFGVKDNIDVAELPTTAACPDYRYFAEKDATVVAQLRAAGAIPIGKTNLDQFATGLVGVRSPYGVPGNAFDPEYLPGGSSSGSAVSVALGQVSFALGTDTAGSGRVPACFNNLVGLKPSRGLLSASGVVPACKSLDCVSIFALNASDAQTALRSAAAFDPSDAYSRQAPVQLESPRRAYREGMTFGVPSPEQLNFFGDQAYLNLYLEAVGQLESLGFKKQVVDFSPFLSAARLLYEGPWVAERYWAIQELIKEAPDALHPITKAIIEKGIDGTAVDAFDASYKLQAFRQATLPLWDEIDFLATPTAGTHYKIEEVEADPIQLNSNLGYYTNFMNLLDLASVAVPTGFTPKKLPFGITVIAPAFHDEKLLQVANKLHVASDLALGTSDQKVFPELAPFPTETLSIAVCGAHMSGLPLNSQLTELGATFNRAEKTSPNYRLFALPGTTPPKPGMVRDSSAGASIDLEIWELPKTQWAAFIEQIPSPLGIANIELADGTFVKGFSCEAWATSNATEVTNHGNWRKYIATLG</sequence>
<dbReference type="NCBIfam" id="TIGR02713">
    <property type="entry name" value="allophanate_hyd"/>
    <property type="match status" value="1"/>
</dbReference>
<dbReference type="Proteomes" id="UP000617628">
    <property type="component" value="Unassembled WGS sequence"/>
</dbReference>
<dbReference type="PANTHER" id="PTHR11895">
    <property type="entry name" value="TRANSAMIDASE"/>
    <property type="match status" value="1"/>
</dbReference>
<dbReference type="InterPro" id="IPR053844">
    <property type="entry name" value="AH_C"/>
</dbReference>
<keyword evidence="4" id="KW-1185">Reference proteome</keyword>
<feature type="domain" description="Amidase" evidence="1">
    <location>
        <begin position="23"/>
        <end position="438"/>
    </location>
</feature>
<dbReference type="SUPFAM" id="SSF75304">
    <property type="entry name" value="Amidase signature (AS) enzymes"/>
    <property type="match status" value="1"/>
</dbReference>
<dbReference type="Gene3D" id="3.90.1300.10">
    <property type="entry name" value="Amidase signature (AS) domain"/>
    <property type="match status" value="1"/>
</dbReference>
<proteinExistence type="predicted"/>
<dbReference type="InterPro" id="IPR023631">
    <property type="entry name" value="Amidase_dom"/>
</dbReference>
<dbReference type="InterPro" id="IPR036928">
    <property type="entry name" value="AS_sf"/>
</dbReference>
<dbReference type="Pfam" id="PF21986">
    <property type="entry name" value="AH_C"/>
    <property type="match status" value="1"/>
</dbReference>
<dbReference type="InterPro" id="IPR014085">
    <property type="entry name" value="Allophanate_hydrolase"/>
</dbReference>
<name>A0A934VRY8_9BACT</name>
<dbReference type="EMBL" id="JAENIL010000026">
    <property type="protein sequence ID" value="MBK1878108.1"/>
    <property type="molecule type" value="Genomic_DNA"/>
</dbReference>
<evidence type="ECO:0000313" key="4">
    <source>
        <dbReference type="Proteomes" id="UP000617628"/>
    </source>
</evidence>
<protein>
    <submittedName>
        <fullName evidence="3">Allophanate hydrolase</fullName>
        <ecNumber evidence="3">3.5.1.54</ecNumber>
    </submittedName>
</protein>
<feature type="domain" description="Allophanate hydrolase C-terminal" evidence="2">
    <location>
        <begin position="472"/>
        <end position="594"/>
    </location>
</feature>
<dbReference type="PANTHER" id="PTHR11895:SF169">
    <property type="entry name" value="GLUTAMYL-TRNA(GLN) AMIDOTRANSFERASE"/>
    <property type="match status" value="1"/>
</dbReference>
<comment type="caution">
    <text evidence="3">The sequence shown here is derived from an EMBL/GenBank/DDBJ whole genome shotgun (WGS) entry which is preliminary data.</text>
</comment>
<gene>
    <name evidence="3" type="primary">atzF</name>
    <name evidence="3" type="ORF">JIN87_14610</name>
</gene>
<dbReference type="GO" id="GO:0004039">
    <property type="term" value="F:allophanate hydrolase activity"/>
    <property type="evidence" value="ECO:0007669"/>
    <property type="project" value="UniProtKB-EC"/>
</dbReference>
<evidence type="ECO:0000259" key="2">
    <source>
        <dbReference type="Pfam" id="PF21986"/>
    </source>
</evidence>
<dbReference type="Gene3D" id="3.10.490.10">
    <property type="entry name" value="Gamma-glutamyl cyclotransferase-like"/>
    <property type="match status" value="1"/>
</dbReference>
<evidence type="ECO:0000313" key="3">
    <source>
        <dbReference type="EMBL" id="MBK1878108.1"/>
    </source>
</evidence>
<dbReference type="AlphaFoldDB" id="A0A934VRY8"/>
<reference evidence="3" key="1">
    <citation type="submission" date="2021-01" db="EMBL/GenBank/DDBJ databases">
        <title>Modified the classification status of verrucomicrobia.</title>
        <authorList>
            <person name="Feng X."/>
        </authorList>
    </citation>
    <scope>NUCLEOTIDE SEQUENCE</scope>
    <source>
        <strain evidence="3">KCTC 13126</strain>
    </source>
</reference>